<sequence length="245" mass="27223">MRRRRKTITFIVVISAIVVVFIGIYIQGIFKDLSKDNNVVKNTATNQTNQDEKTKKQVEAPAKKEQKQEKSEGYAINLSNGKSVNAVYETKNGDKIFKELSPAGTNTVYSISPSGKNMIVYDEKVQGIILIDINGNKQDLSNMQYTASNGTVITRDAQISSQSNYVWCSSPKFIDENNIAYISQLPWLGKSTKYVWIETIANKNHVLVQGIEGEDVKLDKITDKGLTVISDGKTVYLTPDGSVSE</sequence>
<dbReference type="Proteomes" id="UP000537131">
    <property type="component" value="Unassembled WGS sequence"/>
</dbReference>
<keyword evidence="2" id="KW-0812">Transmembrane</keyword>
<evidence type="ECO:0000256" key="2">
    <source>
        <dbReference type="SAM" id="Phobius"/>
    </source>
</evidence>
<evidence type="ECO:0000313" key="3">
    <source>
        <dbReference type="EMBL" id="NMM63222.1"/>
    </source>
</evidence>
<name>A0A7Y0EHJ1_9CLOT</name>
<evidence type="ECO:0000256" key="1">
    <source>
        <dbReference type="SAM" id="MobiDB-lite"/>
    </source>
</evidence>
<reference evidence="3 4" key="1">
    <citation type="submission" date="2020-06" db="EMBL/GenBank/DDBJ databases">
        <title>Complete Genome Sequence of Clostridium muelleri sp. nov. P21T, an Acid-Alcohol Producing Acetogen Isolated from Old Hay.</title>
        <authorList>
            <person name="Duncan K.E."/>
            <person name="Tanner R.S."/>
        </authorList>
    </citation>
    <scope>NUCLEOTIDE SEQUENCE [LARGE SCALE GENOMIC DNA]</scope>
    <source>
        <strain evidence="3 4">P21</strain>
    </source>
</reference>
<feature type="transmembrane region" description="Helical" evidence="2">
    <location>
        <begin position="7"/>
        <end position="26"/>
    </location>
</feature>
<keyword evidence="4" id="KW-1185">Reference proteome</keyword>
<gene>
    <name evidence="3" type="ORF">HBE96_11035</name>
</gene>
<proteinExistence type="predicted"/>
<dbReference type="AlphaFoldDB" id="A0A7Y0EHJ1"/>
<feature type="compositionally biased region" description="Basic and acidic residues" evidence="1">
    <location>
        <begin position="50"/>
        <end position="72"/>
    </location>
</feature>
<accession>A0A7Y0EHJ1</accession>
<organism evidence="3 4">
    <name type="scientific">Clostridium muellerianum</name>
    <dbReference type="NCBI Taxonomy" id="2716538"/>
    <lineage>
        <taxon>Bacteria</taxon>
        <taxon>Bacillati</taxon>
        <taxon>Bacillota</taxon>
        <taxon>Clostridia</taxon>
        <taxon>Eubacteriales</taxon>
        <taxon>Clostridiaceae</taxon>
        <taxon>Clostridium</taxon>
    </lineage>
</organism>
<feature type="region of interest" description="Disordered" evidence="1">
    <location>
        <begin position="44"/>
        <end position="74"/>
    </location>
</feature>
<keyword evidence="2" id="KW-1133">Transmembrane helix</keyword>
<dbReference type="EMBL" id="JABBNI010000019">
    <property type="protein sequence ID" value="NMM63222.1"/>
    <property type="molecule type" value="Genomic_DNA"/>
</dbReference>
<protein>
    <submittedName>
        <fullName evidence="3">Uncharacterized protein</fullName>
    </submittedName>
</protein>
<keyword evidence="2" id="KW-0472">Membrane</keyword>
<evidence type="ECO:0000313" key="4">
    <source>
        <dbReference type="Proteomes" id="UP000537131"/>
    </source>
</evidence>
<comment type="caution">
    <text evidence="3">The sequence shown here is derived from an EMBL/GenBank/DDBJ whole genome shotgun (WGS) entry which is preliminary data.</text>
</comment>